<dbReference type="RefSeq" id="WP_344424280.1">
    <property type="nucleotide sequence ID" value="NZ_BAAANN010000022.1"/>
</dbReference>
<sequence length="372" mass="42112">MSEYQYYEFLAVDEPLDDQQQAELRELSTRADITATKFVNEYHFGSFRGNPATMVERYFDAFLYTANWRTHQLMLRIPERLLDLAVAERYCCGDDVSVRRHGDNLILDLRSEIEEGEWTESDETRLGELIPIRADLAGGDHRALYLVWLLAAETDLDLDELEPPVPPGLATLNGPLRTLAEFLRIDENLLAVAAQASGQADEVDADLAAFVKALPQKDKDALLVRTVTGDPHVAAEVKQLFRRQHTDAPETGTRTVGDLLDAAETRQAERQRQAARLAAEERERRKRAQAAARERRLDEVAAAGDDAWRQVDSLIETKRPDNYDAAVALLSDLKSVSARTGEQQKFAKRYEQLRDAHRRKPSLQERFTRAGL</sequence>
<gene>
    <name evidence="1" type="ORF">GCM10009754_52670</name>
</gene>
<accession>A0ABN2RMM9</accession>
<dbReference type="EMBL" id="BAAANN010000022">
    <property type="protein sequence ID" value="GAA1971761.1"/>
    <property type="molecule type" value="Genomic_DNA"/>
</dbReference>
<dbReference type="Proteomes" id="UP001501116">
    <property type="component" value="Unassembled WGS sequence"/>
</dbReference>
<name>A0ABN2RMM9_9PSEU</name>
<comment type="caution">
    <text evidence="1">The sequence shown here is derived from an EMBL/GenBank/DDBJ whole genome shotgun (WGS) entry which is preliminary data.</text>
</comment>
<reference evidence="1 2" key="1">
    <citation type="journal article" date="2019" name="Int. J. Syst. Evol. Microbiol.">
        <title>The Global Catalogue of Microorganisms (GCM) 10K type strain sequencing project: providing services to taxonomists for standard genome sequencing and annotation.</title>
        <authorList>
            <consortium name="The Broad Institute Genomics Platform"/>
            <consortium name="The Broad Institute Genome Sequencing Center for Infectious Disease"/>
            <person name="Wu L."/>
            <person name="Ma J."/>
        </authorList>
    </citation>
    <scope>NUCLEOTIDE SEQUENCE [LARGE SCALE GENOMIC DNA]</scope>
    <source>
        <strain evidence="1 2">JCM 14545</strain>
    </source>
</reference>
<evidence type="ECO:0000313" key="2">
    <source>
        <dbReference type="Proteomes" id="UP001501116"/>
    </source>
</evidence>
<protein>
    <submittedName>
        <fullName evidence="1">Uncharacterized protein</fullName>
    </submittedName>
</protein>
<proteinExistence type="predicted"/>
<evidence type="ECO:0000313" key="1">
    <source>
        <dbReference type="EMBL" id="GAA1971761.1"/>
    </source>
</evidence>
<organism evidence="1 2">
    <name type="scientific">Amycolatopsis minnesotensis</name>
    <dbReference type="NCBI Taxonomy" id="337894"/>
    <lineage>
        <taxon>Bacteria</taxon>
        <taxon>Bacillati</taxon>
        <taxon>Actinomycetota</taxon>
        <taxon>Actinomycetes</taxon>
        <taxon>Pseudonocardiales</taxon>
        <taxon>Pseudonocardiaceae</taxon>
        <taxon>Amycolatopsis</taxon>
    </lineage>
</organism>
<keyword evidence="2" id="KW-1185">Reference proteome</keyword>